<comment type="caution">
    <text evidence="2">The sequence shown here is derived from an EMBL/GenBank/DDBJ whole genome shotgun (WGS) entry which is preliminary data.</text>
</comment>
<name>A0A919Q3R8_9MICO</name>
<dbReference type="GO" id="GO:0061463">
    <property type="term" value="F:O-acetyl-ADP-ribose deacetylase activity"/>
    <property type="evidence" value="ECO:0007669"/>
    <property type="project" value="TreeGrafter"/>
</dbReference>
<keyword evidence="3" id="KW-1185">Reference proteome</keyword>
<dbReference type="InterPro" id="IPR043472">
    <property type="entry name" value="Macro_dom-like"/>
</dbReference>
<dbReference type="RefSeq" id="WP_203654106.1">
    <property type="nucleotide sequence ID" value="NZ_BONR01000002.1"/>
</dbReference>
<dbReference type="PROSITE" id="PS51154">
    <property type="entry name" value="MACRO"/>
    <property type="match status" value="1"/>
</dbReference>
<proteinExistence type="predicted"/>
<dbReference type="Gene3D" id="3.40.220.10">
    <property type="entry name" value="Leucine Aminopeptidase, subunit E, domain 1"/>
    <property type="match status" value="1"/>
</dbReference>
<evidence type="ECO:0000313" key="2">
    <source>
        <dbReference type="EMBL" id="GIG54366.1"/>
    </source>
</evidence>
<dbReference type="SMART" id="SM00506">
    <property type="entry name" value="A1pp"/>
    <property type="match status" value="1"/>
</dbReference>
<gene>
    <name evidence="2" type="ORF">Dac01nite_11180</name>
</gene>
<dbReference type="Pfam" id="PF01661">
    <property type="entry name" value="Macro"/>
    <property type="match status" value="1"/>
</dbReference>
<accession>A0A919Q3R8</accession>
<evidence type="ECO:0000259" key="1">
    <source>
        <dbReference type="PROSITE" id="PS51154"/>
    </source>
</evidence>
<dbReference type="AlphaFoldDB" id="A0A919Q3R8"/>
<dbReference type="EMBL" id="BONR01000002">
    <property type="protein sequence ID" value="GIG54366.1"/>
    <property type="molecule type" value="Genomic_DNA"/>
</dbReference>
<dbReference type="PANTHER" id="PTHR11106:SF27">
    <property type="entry name" value="MACRO DOMAIN-CONTAINING PROTEIN"/>
    <property type="match status" value="1"/>
</dbReference>
<dbReference type="NCBIfam" id="NF001664">
    <property type="entry name" value="PRK00431.1-6"/>
    <property type="match status" value="1"/>
</dbReference>
<reference evidence="2" key="1">
    <citation type="submission" date="2021-01" db="EMBL/GenBank/DDBJ databases">
        <title>Whole genome shotgun sequence of Demequina activiva NBRC 110675.</title>
        <authorList>
            <person name="Komaki H."/>
            <person name="Tamura T."/>
        </authorList>
    </citation>
    <scope>NUCLEOTIDE SEQUENCE</scope>
    <source>
        <strain evidence="2">NBRC 110675</strain>
    </source>
</reference>
<dbReference type="SUPFAM" id="SSF52949">
    <property type="entry name" value="Macro domain-like"/>
    <property type="match status" value="1"/>
</dbReference>
<dbReference type="InterPro" id="IPR002589">
    <property type="entry name" value="Macro_dom"/>
</dbReference>
<dbReference type="PANTHER" id="PTHR11106">
    <property type="entry name" value="GANGLIOSIDE INDUCED DIFFERENTIATION ASSOCIATED PROTEIN 2-RELATED"/>
    <property type="match status" value="1"/>
</dbReference>
<organism evidence="2 3">
    <name type="scientific">Demequina activiva</name>
    <dbReference type="NCBI Taxonomy" id="1582364"/>
    <lineage>
        <taxon>Bacteria</taxon>
        <taxon>Bacillati</taxon>
        <taxon>Actinomycetota</taxon>
        <taxon>Actinomycetes</taxon>
        <taxon>Micrococcales</taxon>
        <taxon>Demequinaceae</taxon>
        <taxon>Demequina</taxon>
    </lineage>
</organism>
<sequence>MTHLRAIRDDITTLKVDAIVNAANETLLGGSGVDGAIHAAAGRGLHDECRELGGCEPGEAKMTGGYRLPATHVIHTVGPFWRGGGHGEDQVLADCYRHAIALAAGHGLRTVAFPCISTGTYGYPQDYAAEVAVAAVREAVEQHPSIEEVTFCCFSDYDLELYEALIAD</sequence>
<feature type="domain" description="Macro" evidence="1">
    <location>
        <begin position="1"/>
        <end position="168"/>
    </location>
</feature>
<protein>
    <submittedName>
        <fullName evidence="2">Macro domain-containing protein</fullName>
    </submittedName>
</protein>
<dbReference type="Proteomes" id="UP000652354">
    <property type="component" value="Unassembled WGS sequence"/>
</dbReference>
<evidence type="ECO:0000313" key="3">
    <source>
        <dbReference type="Proteomes" id="UP000652354"/>
    </source>
</evidence>
<dbReference type="CDD" id="cd02908">
    <property type="entry name" value="Macro_OAADPr_deacetylase"/>
    <property type="match status" value="1"/>
</dbReference>